<feature type="transmembrane region" description="Helical" evidence="5">
    <location>
        <begin position="268"/>
        <end position="301"/>
    </location>
</feature>
<dbReference type="PANTHER" id="PTHR37422:SF13">
    <property type="entry name" value="LIPOPOLYSACCHARIDE BIOSYNTHESIS PROTEIN PA4999-RELATED"/>
    <property type="match status" value="1"/>
</dbReference>
<feature type="transmembrane region" description="Helical" evidence="5">
    <location>
        <begin position="475"/>
        <end position="494"/>
    </location>
</feature>
<evidence type="ECO:0000256" key="3">
    <source>
        <dbReference type="ARBA" id="ARBA00022989"/>
    </source>
</evidence>
<feature type="transmembrane region" description="Helical" evidence="5">
    <location>
        <begin position="239"/>
        <end position="256"/>
    </location>
</feature>
<feature type="transmembrane region" description="Helical" evidence="5">
    <location>
        <begin position="181"/>
        <end position="208"/>
    </location>
</feature>
<reference evidence="7 8" key="1">
    <citation type="submission" date="2016-12" db="EMBL/GenBank/DDBJ databases">
        <title>Genome sequencing of Methylocaldum marinum.</title>
        <authorList>
            <person name="Takeuchi M."/>
            <person name="Kamagata Y."/>
            <person name="Hiraoka S."/>
            <person name="Oshima K."/>
            <person name="Hattori M."/>
            <person name="Iwasaki W."/>
        </authorList>
    </citation>
    <scope>NUCLEOTIDE SEQUENCE [LARGE SCALE GENOMIC DNA]</scope>
    <source>
        <strain evidence="7 8">S8</strain>
    </source>
</reference>
<keyword evidence="2 5" id="KW-0812">Transmembrane</keyword>
<evidence type="ECO:0000256" key="4">
    <source>
        <dbReference type="ARBA" id="ARBA00023136"/>
    </source>
</evidence>
<feature type="transmembrane region" description="Helical" evidence="5">
    <location>
        <begin position="103"/>
        <end position="118"/>
    </location>
</feature>
<dbReference type="AlphaFoldDB" id="A0A286P3L6"/>
<evidence type="ECO:0000313" key="7">
    <source>
        <dbReference type="EMBL" id="BBA32238.1"/>
    </source>
</evidence>
<dbReference type="GO" id="GO:0016020">
    <property type="term" value="C:membrane"/>
    <property type="evidence" value="ECO:0007669"/>
    <property type="project" value="UniProtKB-SubCell"/>
</dbReference>
<dbReference type="KEGG" id="mmai:sS8_0270"/>
<evidence type="ECO:0000259" key="6">
    <source>
        <dbReference type="Pfam" id="PF04932"/>
    </source>
</evidence>
<feature type="transmembrane region" description="Helical" evidence="5">
    <location>
        <begin position="53"/>
        <end position="71"/>
    </location>
</feature>
<feature type="transmembrane region" description="Helical" evidence="5">
    <location>
        <begin position="130"/>
        <end position="149"/>
    </location>
</feature>
<keyword evidence="4 5" id="KW-0472">Membrane</keyword>
<gene>
    <name evidence="7" type="ORF">sS8_0270</name>
</gene>
<dbReference type="InterPro" id="IPR051533">
    <property type="entry name" value="WaaL-like"/>
</dbReference>
<dbReference type="InterPro" id="IPR007016">
    <property type="entry name" value="O-antigen_ligase-rel_domated"/>
</dbReference>
<dbReference type="Pfam" id="PF04932">
    <property type="entry name" value="Wzy_C"/>
    <property type="match status" value="1"/>
</dbReference>
<accession>A0A286P3L6</accession>
<evidence type="ECO:0000256" key="5">
    <source>
        <dbReference type="SAM" id="Phobius"/>
    </source>
</evidence>
<keyword evidence="8" id="KW-1185">Reference proteome</keyword>
<keyword evidence="3 5" id="KW-1133">Transmembrane helix</keyword>
<feature type="transmembrane region" description="Helical" evidence="5">
    <location>
        <begin position="28"/>
        <end position="47"/>
    </location>
</feature>
<dbReference type="OrthoDB" id="279138at2"/>
<name>A0A286P3L6_9GAMM</name>
<dbReference type="PANTHER" id="PTHR37422">
    <property type="entry name" value="TEICHURONIC ACID BIOSYNTHESIS PROTEIN TUAE"/>
    <property type="match status" value="1"/>
</dbReference>
<dbReference type="Proteomes" id="UP000266313">
    <property type="component" value="Chromosome"/>
</dbReference>
<feature type="transmembrane region" description="Helical" evidence="5">
    <location>
        <begin position="78"/>
        <end position="97"/>
    </location>
</feature>
<feature type="transmembrane region" description="Helical" evidence="5">
    <location>
        <begin position="155"/>
        <end position="172"/>
    </location>
</feature>
<feature type="transmembrane region" description="Helical" evidence="5">
    <location>
        <begin position="405"/>
        <end position="429"/>
    </location>
</feature>
<protein>
    <recommendedName>
        <fullName evidence="6">O-antigen ligase-related domain-containing protein</fullName>
    </recommendedName>
</protein>
<feature type="transmembrane region" description="Helical" evidence="5">
    <location>
        <begin position="450"/>
        <end position="469"/>
    </location>
</feature>
<comment type="subcellular location">
    <subcellularLocation>
        <location evidence="1">Membrane</location>
        <topology evidence="1">Multi-pass membrane protein</topology>
    </subcellularLocation>
</comment>
<proteinExistence type="predicted"/>
<evidence type="ECO:0000256" key="2">
    <source>
        <dbReference type="ARBA" id="ARBA00022692"/>
    </source>
</evidence>
<evidence type="ECO:0000256" key="1">
    <source>
        <dbReference type="ARBA" id="ARBA00004141"/>
    </source>
</evidence>
<sequence>MEGKVVTKTWTSLPKAEEMGRWIAAQKWDLIALGTSALIPILLVSHLEAIELALMFIVVFVGLPAAVLSFVRVDWGLAALTFIIYTNAADVAIEHGIPSPTKLFGAFLITALTLRFIAGERPAGTAKPVLLALLYMSLILVSLSYSDYFRDAQEFVFNHIREGIICILIILISRTGVSFRLLIWALIFGALFLVSMNFAQFVTGAYWFNFAGFANAAYDELGKELGDYRISGPLTDPNFYALILIPIVPLCIERLLNEPIRLLRPLAAITVLLVILAISLTYSRGALVGIVGMACLSLLYVRISPRVLLSGLALGGCLILLAPNAYVARVNDLIAAFSGEKASSETSAADVSVDGRKAEMLTAMRMFADNPLLGVGAGNYIFNFQRYSQDLHLMNRGENRNAHSLYLQIAAERGLIGMTSFAALLWLMAKSLRQAKQKFEQAGRYDYGHLVAAFSIGLFGFLVSSLFLHESYPKYFWILIGIALSLPQAAAWELSRSDRLSISV</sequence>
<evidence type="ECO:0000313" key="8">
    <source>
        <dbReference type="Proteomes" id="UP000266313"/>
    </source>
</evidence>
<organism evidence="7 8">
    <name type="scientific">Methylocaldum marinum</name>
    <dbReference type="NCBI Taxonomy" id="1432792"/>
    <lineage>
        <taxon>Bacteria</taxon>
        <taxon>Pseudomonadati</taxon>
        <taxon>Pseudomonadota</taxon>
        <taxon>Gammaproteobacteria</taxon>
        <taxon>Methylococcales</taxon>
        <taxon>Methylococcaceae</taxon>
        <taxon>Methylocaldum</taxon>
    </lineage>
</organism>
<feature type="transmembrane region" description="Helical" evidence="5">
    <location>
        <begin position="307"/>
        <end position="327"/>
    </location>
</feature>
<dbReference type="EMBL" id="AP017928">
    <property type="protein sequence ID" value="BBA32238.1"/>
    <property type="molecule type" value="Genomic_DNA"/>
</dbReference>
<feature type="domain" description="O-antigen ligase-related" evidence="6">
    <location>
        <begin position="270"/>
        <end position="421"/>
    </location>
</feature>